<dbReference type="InterPro" id="IPR016962">
    <property type="entry name" value="Dehydrase_ECs4332_prd"/>
</dbReference>
<proteinExistence type="predicted"/>
<sequence length="125" mass="14836">MRNYRSYFMIRHEIERHLVQPQEMEIVLYLDPMLYWFNGHFAVQPLLPGVAQLDWVMHYATTLLAPGWRFRSIQNVKFLAPLIPETTVTLQLTWQETSQVLTFCYQRHDGDARHTASSGKIRLCR</sequence>
<evidence type="ECO:0000259" key="1">
    <source>
        <dbReference type="Pfam" id="PF22818"/>
    </source>
</evidence>
<dbReference type="eggNOG" id="COG0764">
    <property type="taxonomic scope" value="Bacteria"/>
</dbReference>
<dbReference type="STRING" id="199310.c1196"/>
<evidence type="ECO:0000313" key="3">
    <source>
        <dbReference type="Proteomes" id="UP000001410"/>
    </source>
</evidence>
<keyword evidence="3" id="KW-1185">Reference proteome</keyword>
<dbReference type="InterPro" id="IPR054545">
    <property type="entry name" value="ApeI-like"/>
</dbReference>
<dbReference type="KEGG" id="ecc:c1196"/>
<organism evidence="2 3">
    <name type="scientific">Escherichia coli O6:H1 (strain CFT073 / ATCC 700928 / UPEC)</name>
    <dbReference type="NCBI Taxonomy" id="199310"/>
    <lineage>
        <taxon>Bacteria</taxon>
        <taxon>Pseudomonadati</taxon>
        <taxon>Pseudomonadota</taxon>
        <taxon>Gammaproteobacteria</taxon>
        <taxon>Enterobacterales</taxon>
        <taxon>Enterobacteriaceae</taxon>
        <taxon>Escherichia</taxon>
    </lineage>
</organism>
<accession>A0A0H2V618</accession>
<dbReference type="SMR" id="A0A0H2V618"/>
<dbReference type="SUPFAM" id="SSF54637">
    <property type="entry name" value="Thioesterase/thiol ester dehydrase-isomerase"/>
    <property type="match status" value="1"/>
</dbReference>
<dbReference type="PIRSF" id="PIRSF030962">
    <property type="entry name" value="Dehydrase_ECs4332_prd"/>
    <property type="match status" value="1"/>
</dbReference>
<dbReference type="Gene3D" id="3.10.129.10">
    <property type="entry name" value="Hotdog Thioesterase"/>
    <property type="match status" value="1"/>
</dbReference>
<reference evidence="2 3" key="1">
    <citation type="journal article" date="2002" name="Proc. Natl. Acad. Sci. U.S.A.">
        <title>Extensive mosaic structure revealed by the complete genome sequence of uropathogenic Escherichia coli.</title>
        <authorList>
            <person name="Welch R.A."/>
            <person name="Burland V."/>
            <person name="Plunkett G.III."/>
            <person name="Redford P."/>
            <person name="Roesch P."/>
            <person name="Rasko D."/>
            <person name="Buckles E.L."/>
            <person name="Liou S.R."/>
            <person name="Boutin A."/>
            <person name="Hackett J."/>
            <person name="Stroud D."/>
            <person name="Mayhew G.F."/>
            <person name="Rose D.J."/>
            <person name="Zhou S."/>
            <person name="Schwartz D.C."/>
            <person name="Perna N.T."/>
            <person name="Mobley H.L."/>
            <person name="Donnenberg M.S."/>
            <person name="Blattner F.R."/>
        </authorList>
    </citation>
    <scope>NUCLEOTIDE SEQUENCE [LARGE SCALE GENOMIC DNA]</scope>
    <source>
        <strain evidence="3">CFT073 / ATCC 700928 / UPEC</strain>
    </source>
</reference>
<dbReference type="EMBL" id="AE014075">
    <property type="protein sequence ID" value="AAN79658.1"/>
    <property type="molecule type" value="Genomic_DNA"/>
</dbReference>
<gene>
    <name evidence="2" type="ordered locus">c1196</name>
</gene>
<evidence type="ECO:0000313" key="2">
    <source>
        <dbReference type="EMBL" id="AAN79658.1"/>
    </source>
</evidence>
<dbReference type="HOGENOM" id="CLU_078912_5_1_6"/>
<dbReference type="Pfam" id="PF22818">
    <property type="entry name" value="ApeI-like"/>
    <property type="match status" value="1"/>
</dbReference>
<name>A0A0H2V618_ECOL6</name>
<dbReference type="Proteomes" id="UP000001410">
    <property type="component" value="Chromosome"/>
</dbReference>
<feature type="domain" description="ApeI dehydratase-like" evidence="1">
    <location>
        <begin position="20"/>
        <end position="111"/>
    </location>
</feature>
<dbReference type="AlphaFoldDB" id="A0A0H2V618"/>
<dbReference type="InterPro" id="IPR029069">
    <property type="entry name" value="HotDog_dom_sf"/>
</dbReference>
<protein>
    <recommendedName>
        <fullName evidence="1">ApeI dehydratase-like domain-containing protein</fullName>
    </recommendedName>
</protein>